<sequence>MSKPVEQKANSNLAAITALKTLFEDLSTKWRLAEDNAVLAEGQAGVDTANLHPFGTVNIDKCRQDFLNLTTAVRTNCSQFESEVISDVTKIGNGAESAFRKHLMHLKEQANFESTVVRVKGNLQQTIRKLSGAVTNTDSAPYSTMKINALRELAEELGLECYLDTSEKPGFESSVTTITAAGNIIVVDIDIDEKGVVLKAKLTYASDIHQNDKVDKILLENLQLDDPSEFRTNLSVLAFCDKMNTKHKPIDFFIIMKDLTEDLRTIYNQEILMATNDVGFVLNNGHGIPQMHVAHPGLTIYYWAGPAELLDTQWGQLQATIENAEVPSTLKNAAKLWITFAESSNIITYPPAPKPHYLLSFDDTQENIQAEPNGEHFIILDEPQFNDAAASIRYIKTLPTHPEAVSVPICFVANFEQPIPASEYTCSRLAKLIGLSGTNSQQTYGNIAMSTEGDTCLEALLIEDCATGEQSESKQKGDVSNLLGDNMQWNVNIDNMHQQYVYTKSTSIRGKLLHRIPFEHPVQLLNILQILRKQIVFNHLFRSVFNRESMPKEAGEQPVKSEISLADLLQDEDDDTNSMNLEVAVLQAPSSIQVTMMAPKSDNDIFLLVTFIINISDAAPTTPTVTMQKPTSLDVNGEQQMAWNTEIFDQQKMNTVIQQTCSIPLLARWMWNRMKASAEPYVVASAKKSFARTNSYFDKSDSSNKRLRSLMGSQLGAKSMDID</sequence>
<gene>
    <name evidence="9" type="ORF">K450DRAFT_238682</name>
</gene>
<evidence type="ECO:0000256" key="6">
    <source>
        <dbReference type="ARBA" id="ARBA00023242"/>
    </source>
</evidence>
<evidence type="ECO:0000256" key="7">
    <source>
        <dbReference type="RuleBase" id="RU364059"/>
    </source>
</evidence>
<dbReference type="RefSeq" id="XP_051445213.1">
    <property type="nucleotide sequence ID" value="XM_051588640.1"/>
</dbReference>
<dbReference type="GO" id="GO:0016592">
    <property type="term" value="C:mediator complex"/>
    <property type="evidence" value="ECO:0007669"/>
    <property type="project" value="InterPro"/>
</dbReference>
<keyword evidence="5 7" id="KW-0804">Transcription</keyword>
<evidence type="ECO:0000256" key="4">
    <source>
        <dbReference type="ARBA" id="ARBA00023159"/>
    </source>
</evidence>
<dbReference type="InterPro" id="IPR019680">
    <property type="entry name" value="Mediator_Med1"/>
</dbReference>
<evidence type="ECO:0000256" key="2">
    <source>
        <dbReference type="ARBA" id="ARBA00006210"/>
    </source>
</evidence>
<dbReference type="InterPro" id="IPR051999">
    <property type="entry name" value="Mediator_complex_subunit_1"/>
</dbReference>
<protein>
    <recommendedName>
        <fullName evidence="7">Mediator of RNA polymerase II transcription subunit 1</fullName>
    </recommendedName>
    <alternativeName>
        <fullName evidence="7">Mediator complex subunit 1</fullName>
    </alternativeName>
</protein>
<comment type="function">
    <text evidence="7">Component of the Mediator complex, a coactivator involved in the regulated transcription of nearly all RNA polymerase II-dependent genes. Mediator functions as a bridge to convey information from gene-specific regulatory proteins to the basal RNA polymerase II transcription machinery. Mediator is recruited to promoters by direct interactions with regulatory proteins and serves as a scaffold for the assembly of a functional preinitiation complex with RNA polymerase II and the general transcription factors.</text>
</comment>
<evidence type="ECO:0000256" key="1">
    <source>
        <dbReference type="ARBA" id="ARBA00004123"/>
    </source>
</evidence>
<dbReference type="GeneID" id="75913985"/>
<proteinExistence type="inferred from homology"/>
<evidence type="ECO:0000256" key="5">
    <source>
        <dbReference type="ARBA" id="ARBA00023163"/>
    </source>
</evidence>
<comment type="subcellular location">
    <subcellularLocation>
        <location evidence="1 7">Nucleus</location>
    </subcellularLocation>
</comment>
<reference evidence="9" key="1">
    <citation type="submission" date="2021-06" db="EMBL/GenBank/DDBJ databases">
        <authorList>
            <consortium name="DOE Joint Genome Institute"/>
            <person name="Mondo S.J."/>
            <person name="Amses K.R."/>
            <person name="Simmons D.R."/>
            <person name="Longcore J.E."/>
            <person name="Seto K."/>
            <person name="Alves G.H."/>
            <person name="Bonds A.E."/>
            <person name="Quandt C.A."/>
            <person name="Davis W.J."/>
            <person name="Chang Y."/>
            <person name="Letcher P.M."/>
            <person name="Powell M.J."/>
            <person name="Kuo A."/>
            <person name="Labutti K."/>
            <person name="Pangilinan J."/>
            <person name="Andreopoulos W."/>
            <person name="Tritt A."/>
            <person name="Riley R."/>
            <person name="Hundley H."/>
            <person name="Johnson J."/>
            <person name="Lipzen A."/>
            <person name="Barry K."/>
            <person name="Berbee M.L."/>
            <person name="Buchler N.E."/>
            <person name="Grigoriev I.V."/>
            <person name="Spatafora J.W."/>
            <person name="Stajich J.E."/>
            <person name="James T.Y."/>
        </authorList>
    </citation>
    <scope>NUCLEOTIDE SEQUENCE</scope>
    <source>
        <strain evidence="9">AG</strain>
    </source>
</reference>
<reference evidence="9" key="2">
    <citation type="journal article" date="2022" name="Proc. Natl. Acad. Sci. U.S.A.">
        <title>Diploid-dominant life cycles characterize the early evolution of Fungi.</title>
        <authorList>
            <person name="Amses K.R."/>
            <person name="Simmons D.R."/>
            <person name="Longcore J.E."/>
            <person name="Mondo S.J."/>
            <person name="Seto K."/>
            <person name="Jeronimo G.H."/>
            <person name="Bonds A.E."/>
            <person name="Quandt C.A."/>
            <person name="Davis W.J."/>
            <person name="Chang Y."/>
            <person name="Federici B.A."/>
            <person name="Kuo A."/>
            <person name="LaButti K."/>
            <person name="Pangilinan J."/>
            <person name="Andreopoulos W."/>
            <person name="Tritt A."/>
            <person name="Riley R."/>
            <person name="Hundley H."/>
            <person name="Johnson J."/>
            <person name="Lipzen A."/>
            <person name="Barry K."/>
            <person name="Lang B.F."/>
            <person name="Cuomo C.A."/>
            <person name="Buchler N.E."/>
            <person name="Grigoriev I.V."/>
            <person name="Spatafora J.W."/>
            <person name="Stajich J.E."/>
            <person name="James T.Y."/>
        </authorList>
    </citation>
    <scope>NUCLEOTIDE SEQUENCE</scope>
    <source>
        <strain evidence="9">AG</strain>
    </source>
</reference>
<keyword evidence="3 7" id="KW-0805">Transcription regulation</keyword>
<evidence type="ECO:0000313" key="9">
    <source>
        <dbReference type="EMBL" id="KAI8580209.1"/>
    </source>
</evidence>
<feature type="domain" description="Mediator complex subunit Med1" evidence="8">
    <location>
        <begin position="148"/>
        <end position="546"/>
    </location>
</feature>
<dbReference type="Proteomes" id="UP001206595">
    <property type="component" value="Unassembled WGS sequence"/>
</dbReference>
<evidence type="ECO:0000313" key="10">
    <source>
        <dbReference type="Proteomes" id="UP001206595"/>
    </source>
</evidence>
<dbReference type="GO" id="GO:0045944">
    <property type="term" value="P:positive regulation of transcription by RNA polymerase II"/>
    <property type="evidence" value="ECO:0007669"/>
    <property type="project" value="UniProtKB-ARBA"/>
</dbReference>
<keyword evidence="10" id="KW-1185">Reference proteome</keyword>
<dbReference type="PANTHER" id="PTHR12881:SF10">
    <property type="entry name" value="MEDIATOR OF RNA POLYMERASE II TRANSCRIPTION SUBUNIT 1"/>
    <property type="match status" value="1"/>
</dbReference>
<evidence type="ECO:0000259" key="8">
    <source>
        <dbReference type="Pfam" id="PF10744"/>
    </source>
</evidence>
<evidence type="ECO:0000256" key="3">
    <source>
        <dbReference type="ARBA" id="ARBA00023015"/>
    </source>
</evidence>
<name>A0AAD5EB30_UMBRA</name>
<dbReference type="EMBL" id="MU620914">
    <property type="protein sequence ID" value="KAI8580209.1"/>
    <property type="molecule type" value="Genomic_DNA"/>
</dbReference>
<keyword evidence="4 7" id="KW-0010">Activator</keyword>
<accession>A0AAD5EB30</accession>
<dbReference type="AlphaFoldDB" id="A0AAD5EB30"/>
<comment type="similarity">
    <text evidence="2 7">Belongs to the Mediator complex subunit 1 family.</text>
</comment>
<comment type="caution">
    <text evidence="9">The sequence shown here is derived from an EMBL/GenBank/DDBJ whole genome shotgun (WGS) entry which is preliminary data.</text>
</comment>
<dbReference type="PANTHER" id="PTHR12881">
    <property type="entry name" value="MEDIATOR OF RNA POLYMERASE II TRANSCRIPTION SUBUNIT 1"/>
    <property type="match status" value="1"/>
</dbReference>
<keyword evidence="6 7" id="KW-0539">Nucleus</keyword>
<dbReference type="Pfam" id="PF10744">
    <property type="entry name" value="Med1"/>
    <property type="match status" value="1"/>
</dbReference>
<dbReference type="GO" id="GO:0003712">
    <property type="term" value="F:transcription coregulator activity"/>
    <property type="evidence" value="ECO:0007669"/>
    <property type="project" value="InterPro"/>
</dbReference>
<organism evidence="9 10">
    <name type="scientific">Umbelopsis ramanniana AG</name>
    <dbReference type="NCBI Taxonomy" id="1314678"/>
    <lineage>
        <taxon>Eukaryota</taxon>
        <taxon>Fungi</taxon>
        <taxon>Fungi incertae sedis</taxon>
        <taxon>Mucoromycota</taxon>
        <taxon>Mucoromycotina</taxon>
        <taxon>Umbelopsidomycetes</taxon>
        <taxon>Umbelopsidales</taxon>
        <taxon>Umbelopsidaceae</taxon>
        <taxon>Umbelopsis</taxon>
    </lineage>
</organism>